<dbReference type="SMART" id="SM00046">
    <property type="entry name" value="DAGKc"/>
    <property type="match status" value="1"/>
</dbReference>
<dbReference type="PANTHER" id="PTHR12358">
    <property type="entry name" value="SPHINGOSINE KINASE"/>
    <property type="match status" value="1"/>
</dbReference>
<feature type="transmembrane region" description="Helical" evidence="13">
    <location>
        <begin position="160"/>
        <end position="181"/>
    </location>
</feature>
<evidence type="ECO:0000256" key="2">
    <source>
        <dbReference type="ARBA" id="ARBA00005983"/>
    </source>
</evidence>
<keyword evidence="16" id="KW-1185">Reference proteome</keyword>
<accession>A0ABN2QGU5</accession>
<dbReference type="InterPro" id="IPR050187">
    <property type="entry name" value="Lipid_Phosphate_FormReg"/>
</dbReference>
<evidence type="ECO:0000256" key="6">
    <source>
        <dbReference type="ARBA" id="ARBA00022741"/>
    </source>
</evidence>
<keyword evidence="3" id="KW-0444">Lipid biosynthesis</keyword>
<dbReference type="PANTHER" id="PTHR12358:SF106">
    <property type="entry name" value="LIPID KINASE YEGS"/>
    <property type="match status" value="1"/>
</dbReference>
<dbReference type="Gene3D" id="3.40.50.10330">
    <property type="entry name" value="Probable inorganic polyphosphate/atp-NAD kinase, domain 1"/>
    <property type="match status" value="1"/>
</dbReference>
<organism evidence="15 16">
    <name type="scientific">Nocardioides panacihumi</name>
    <dbReference type="NCBI Taxonomy" id="400774"/>
    <lineage>
        <taxon>Bacteria</taxon>
        <taxon>Bacillati</taxon>
        <taxon>Actinomycetota</taxon>
        <taxon>Actinomycetes</taxon>
        <taxon>Propionibacteriales</taxon>
        <taxon>Nocardioidaceae</taxon>
        <taxon>Nocardioides</taxon>
    </lineage>
</organism>
<evidence type="ECO:0000256" key="9">
    <source>
        <dbReference type="ARBA" id="ARBA00022842"/>
    </source>
</evidence>
<feature type="domain" description="DAGKc" evidence="14">
    <location>
        <begin position="200"/>
        <end position="330"/>
    </location>
</feature>
<dbReference type="InterPro" id="IPR001206">
    <property type="entry name" value="Diacylglycerol_kinase_cat_dom"/>
</dbReference>
<keyword evidence="12" id="KW-1208">Phospholipid metabolism</keyword>
<evidence type="ECO:0000256" key="7">
    <source>
        <dbReference type="ARBA" id="ARBA00022777"/>
    </source>
</evidence>
<dbReference type="InterPro" id="IPR017438">
    <property type="entry name" value="ATP-NAD_kinase_N"/>
</dbReference>
<gene>
    <name evidence="15" type="ORF">GCM10009798_07030</name>
</gene>
<evidence type="ECO:0000256" key="10">
    <source>
        <dbReference type="ARBA" id="ARBA00023098"/>
    </source>
</evidence>
<evidence type="ECO:0000313" key="16">
    <source>
        <dbReference type="Proteomes" id="UP001500571"/>
    </source>
</evidence>
<dbReference type="Proteomes" id="UP001500571">
    <property type="component" value="Unassembled WGS sequence"/>
</dbReference>
<dbReference type="SUPFAM" id="SSF111331">
    <property type="entry name" value="NAD kinase/diacylglycerol kinase-like"/>
    <property type="match status" value="1"/>
</dbReference>
<name>A0ABN2QGU5_9ACTN</name>
<dbReference type="PROSITE" id="PS50146">
    <property type="entry name" value="DAGK"/>
    <property type="match status" value="1"/>
</dbReference>
<dbReference type="EMBL" id="BAAAPB010000001">
    <property type="protein sequence ID" value="GAA1950326.1"/>
    <property type="molecule type" value="Genomic_DNA"/>
</dbReference>
<feature type="transmembrane region" description="Helical" evidence="13">
    <location>
        <begin position="65"/>
        <end position="86"/>
    </location>
</feature>
<keyword evidence="13" id="KW-0472">Membrane</keyword>
<keyword evidence="13" id="KW-0812">Transmembrane</keyword>
<dbReference type="Pfam" id="PF01569">
    <property type="entry name" value="PAP2"/>
    <property type="match status" value="1"/>
</dbReference>
<keyword evidence="9" id="KW-0460">Magnesium</keyword>
<evidence type="ECO:0000256" key="8">
    <source>
        <dbReference type="ARBA" id="ARBA00022840"/>
    </source>
</evidence>
<proteinExistence type="inferred from homology"/>
<evidence type="ECO:0000313" key="15">
    <source>
        <dbReference type="EMBL" id="GAA1950326.1"/>
    </source>
</evidence>
<dbReference type="InterPro" id="IPR045540">
    <property type="entry name" value="YegS/DAGK_C"/>
</dbReference>
<dbReference type="Gene3D" id="1.20.144.10">
    <property type="entry name" value="Phosphatidic acid phosphatase type 2/haloperoxidase"/>
    <property type="match status" value="1"/>
</dbReference>
<dbReference type="Pfam" id="PF00781">
    <property type="entry name" value="DAGK_cat"/>
    <property type="match status" value="1"/>
</dbReference>
<dbReference type="SUPFAM" id="SSF48317">
    <property type="entry name" value="Acid phosphatase/Vanadium-dependent haloperoxidase"/>
    <property type="match status" value="1"/>
</dbReference>
<dbReference type="InterPro" id="IPR000326">
    <property type="entry name" value="PAP2/HPO"/>
</dbReference>
<comment type="cofactor">
    <cofactor evidence="1">
        <name>Mg(2+)</name>
        <dbReference type="ChEBI" id="CHEBI:18420"/>
    </cofactor>
</comment>
<keyword evidence="11" id="KW-0594">Phospholipid biosynthesis</keyword>
<dbReference type="InterPro" id="IPR036938">
    <property type="entry name" value="PAP2/HPO_sf"/>
</dbReference>
<feature type="transmembrane region" description="Helical" evidence="13">
    <location>
        <begin position="42"/>
        <end position="58"/>
    </location>
</feature>
<reference evidence="15 16" key="1">
    <citation type="journal article" date="2019" name="Int. J. Syst. Evol. Microbiol.">
        <title>The Global Catalogue of Microorganisms (GCM) 10K type strain sequencing project: providing services to taxonomists for standard genome sequencing and annotation.</title>
        <authorList>
            <consortium name="The Broad Institute Genomics Platform"/>
            <consortium name="The Broad Institute Genome Sequencing Center for Infectious Disease"/>
            <person name="Wu L."/>
            <person name="Ma J."/>
        </authorList>
    </citation>
    <scope>NUCLEOTIDE SEQUENCE [LARGE SCALE GENOMIC DNA]</scope>
    <source>
        <strain evidence="15 16">JCM 15309</strain>
    </source>
</reference>
<evidence type="ECO:0000256" key="3">
    <source>
        <dbReference type="ARBA" id="ARBA00022516"/>
    </source>
</evidence>
<keyword evidence="6" id="KW-0547">Nucleotide-binding</keyword>
<keyword evidence="7" id="KW-0418">Kinase</keyword>
<dbReference type="NCBIfam" id="TIGR00147">
    <property type="entry name" value="YegS/Rv2252/BmrU family lipid kinase"/>
    <property type="match status" value="1"/>
</dbReference>
<dbReference type="Gene3D" id="2.60.200.40">
    <property type="match status" value="1"/>
</dbReference>
<keyword evidence="13" id="KW-1133">Transmembrane helix</keyword>
<keyword evidence="4" id="KW-0808">Transferase</keyword>
<keyword evidence="8" id="KW-0067">ATP-binding</keyword>
<comment type="caution">
    <text evidence="15">The sequence shown here is derived from an EMBL/GenBank/DDBJ whole genome shotgun (WGS) entry which is preliminary data.</text>
</comment>
<dbReference type="InterPro" id="IPR005218">
    <property type="entry name" value="Diacylglycerol/lipid_kinase"/>
</dbReference>
<evidence type="ECO:0000259" key="14">
    <source>
        <dbReference type="PROSITE" id="PS50146"/>
    </source>
</evidence>
<dbReference type="SMART" id="SM00014">
    <property type="entry name" value="acidPPc"/>
    <property type="match status" value="1"/>
</dbReference>
<keyword evidence="10" id="KW-0443">Lipid metabolism</keyword>
<evidence type="ECO:0000256" key="11">
    <source>
        <dbReference type="ARBA" id="ARBA00023209"/>
    </source>
</evidence>
<feature type="transmembrane region" description="Helical" evidence="13">
    <location>
        <begin position="106"/>
        <end position="128"/>
    </location>
</feature>
<evidence type="ECO:0000256" key="12">
    <source>
        <dbReference type="ARBA" id="ARBA00023264"/>
    </source>
</evidence>
<dbReference type="Pfam" id="PF19279">
    <property type="entry name" value="YegS_C"/>
    <property type="match status" value="1"/>
</dbReference>
<protein>
    <recommendedName>
        <fullName evidence="14">DAGKc domain-containing protein</fullName>
    </recommendedName>
</protein>
<evidence type="ECO:0000256" key="1">
    <source>
        <dbReference type="ARBA" id="ARBA00001946"/>
    </source>
</evidence>
<dbReference type="InterPro" id="IPR016064">
    <property type="entry name" value="NAD/diacylglycerol_kinase_sf"/>
</dbReference>
<evidence type="ECO:0000256" key="5">
    <source>
        <dbReference type="ARBA" id="ARBA00022723"/>
    </source>
</evidence>
<sequence>MLAVVVGLGWADAFDKAVGEPLVVTHGPVHTLARWVEAAFEFWPFVVYNLALAIGLWVKGYRRAAIYALGVNVAAVVVSQVVKHVVDRPRPAWQDPMSPYTGLAYPSGHVMHAAAFFGVTSVLALIFIRKTALRRLIVTASVLVTLVVCADRLVLGRHHATDVVGALLLGIGLVLVGLAVYSPLPLAHAIKAEPLPEVFQGDKRCAVVLNPSKVESVGQFQSIVNTMAVESGWREPRWYFTTVDDSGTGQAEQAAVDGAELVLVCGGDGTVREVCAELAGTGVPIGIIPAGTGNLLARNLAIPLYLRAAIDVALNGQDRAIDMVEVDGDGIERTHFLVMAGMGFDAAIMEGVNEDIKARVGWVAYVLSGLKALMFPAVKVEISVDDAEFTKHRARTIVVGNVGSLTAGMPLLPDAEIDDGLLDVVLLYPQRFWSWLPLAFRVLAKRPRTDDLVNRMTGRTVVIRADRDTPRQLDGDTIGSGRELRMTNVHGRLLVRVPR</sequence>
<evidence type="ECO:0000256" key="13">
    <source>
        <dbReference type="SAM" id="Phobius"/>
    </source>
</evidence>
<evidence type="ECO:0000256" key="4">
    <source>
        <dbReference type="ARBA" id="ARBA00022679"/>
    </source>
</evidence>
<comment type="similarity">
    <text evidence="2">Belongs to the diacylglycerol/lipid kinase family.</text>
</comment>
<keyword evidence="5" id="KW-0479">Metal-binding</keyword>